<keyword evidence="10" id="KW-1185">Reference proteome</keyword>
<dbReference type="InterPro" id="IPR029063">
    <property type="entry name" value="SAM-dependent_MTases_sf"/>
</dbReference>
<dbReference type="InterPro" id="IPR001525">
    <property type="entry name" value="C5_MeTfrase"/>
</dbReference>
<dbReference type="InterPro" id="IPR031303">
    <property type="entry name" value="C5_meth_CS"/>
</dbReference>
<dbReference type="Pfam" id="PF00145">
    <property type="entry name" value="DNA_methylase"/>
    <property type="match status" value="2"/>
</dbReference>
<dbReference type="AlphaFoldDB" id="A0A1N7IVW0"/>
<dbReference type="PRINTS" id="PR00105">
    <property type="entry name" value="C5METTRFRASE"/>
</dbReference>
<name>A0A1N7IVW0_9GAMM</name>
<dbReference type="InterPro" id="IPR050390">
    <property type="entry name" value="C5-Methyltransferase"/>
</dbReference>
<dbReference type="OrthoDB" id="9813719at2"/>
<dbReference type="Proteomes" id="UP000185999">
    <property type="component" value="Unassembled WGS sequence"/>
</dbReference>
<dbReference type="EC" id="2.1.1.37" evidence="8"/>
<organism evidence="9 10">
    <name type="scientific">Neptunomonas antarctica</name>
    <dbReference type="NCBI Taxonomy" id="619304"/>
    <lineage>
        <taxon>Bacteria</taxon>
        <taxon>Pseudomonadati</taxon>
        <taxon>Pseudomonadota</taxon>
        <taxon>Gammaproteobacteria</taxon>
        <taxon>Oceanospirillales</taxon>
        <taxon>Oceanospirillaceae</taxon>
        <taxon>Neptunomonas</taxon>
    </lineage>
</organism>
<keyword evidence="3 6" id="KW-0949">S-adenosyl-L-methionine</keyword>
<dbReference type="PANTHER" id="PTHR10629">
    <property type="entry name" value="CYTOSINE-SPECIFIC METHYLTRANSFERASE"/>
    <property type="match status" value="1"/>
</dbReference>
<evidence type="ECO:0000256" key="7">
    <source>
        <dbReference type="RuleBase" id="RU000416"/>
    </source>
</evidence>
<keyword evidence="4" id="KW-0680">Restriction system</keyword>
<dbReference type="EMBL" id="FTOE01000001">
    <property type="protein sequence ID" value="SIS41219.1"/>
    <property type="molecule type" value="Genomic_DNA"/>
</dbReference>
<sequence length="523" mass="58612">MNHIELFSGCGGLSLGLERAGFELTFANELSPMAGETFAYNLLGEDLDKLAKLGEKSDKVYWISSQFDDLNRRLRENPFEYPELACGVTDIPDDPDLLKGKLLIGNIIHLNSLLESRPQLLEAVKCGFGNNGVDLVSGGPPCQSFSLAGLRKKDCDKNSLPWEFAKFVGMVQPKFAVLENVTGILRAFKEGGVSYHAWFEVAKAFAGRGYIPLCLHINARLAGIPQNRPRFIMIGVREDVYQSISASFCEAEKALFSQCIDLFQKTKSGKVVDINNYHCFDAKEGKDAELFRNSFLSSLIDQEEVSVKKAIHDLRLNNKSKKSDFVNKLNNQFESVLGEAVSIANHGLRNNSNLVKRRFRIYQVIQKCSLDMGKQIFSILKGESSSLCDATWNVLKNHEYVSEEGGYIKFKTKVDFINYLLRHPTKKRTQRALDAFEPAPAALSIPDDACHYDDNELRTLTVREMARIQSFPDAFIFRSKVTTGGKMRRFEVPQYTQVGNAVPPLLGLKLGNSILDLLNRLPT</sequence>
<evidence type="ECO:0000256" key="1">
    <source>
        <dbReference type="ARBA" id="ARBA00022603"/>
    </source>
</evidence>
<evidence type="ECO:0000256" key="6">
    <source>
        <dbReference type="PROSITE-ProRule" id="PRU01016"/>
    </source>
</evidence>
<dbReference type="GO" id="GO:0032259">
    <property type="term" value="P:methylation"/>
    <property type="evidence" value="ECO:0007669"/>
    <property type="project" value="UniProtKB-KW"/>
</dbReference>
<evidence type="ECO:0000256" key="4">
    <source>
        <dbReference type="ARBA" id="ARBA00022747"/>
    </source>
</evidence>
<feature type="active site" evidence="6">
    <location>
        <position position="142"/>
    </location>
</feature>
<evidence type="ECO:0000256" key="3">
    <source>
        <dbReference type="ARBA" id="ARBA00022691"/>
    </source>
</evidence>
<proteinExistence type="inferred from homology"/>
<protein>
    <recommendedName>
        <fullName evidence="8">Cytosine-specific methyltransferase</fullName>
        <ecNumber evidence="8">2.1.1.37</ecNumber>
    </recommendedName>
</protein>
<keyword evidence="2 6" id="KW-0808">Transferase</keyword>
<dbReference type="GO" id="GO:0003886">
    <property type="term" value="F:DNA (cytosine-5-)-methyltransferase activity"/>
    <property type="evidence" value="ECO:0007669"/>
    <property type="project" value="UniProtKB-EC"/>
</dbReference>
<dbReference type="InterPro" id="IPR018117">
    <property type="entry name" value="C5_DNA_meth_AS"/>
</dbReference>
<dbReference type="PROSITE" id="PS00094">
    <property type="entry name" value="C5_MTASE_1"/>
    <property type="match status" value="1"/>
</dbReference>
<reference evidence="10" key="1">
    <citation type="submission" date="2017-01" db="EMBL/GenBank/DDBJ databases">
        <authorList>
            <person name="Varghese N."/>
            <person name="Submissions S."/>
        </authorList>
    </citation>
    <scope>NUCLEOTIDE SEQUENCE [LARGE SCALE GENOMIC DNA]</scope>
    <source>
        <strain evidence="10">DSM 22306</strain>
    </source>
</reference>
<keyword evidence="1 6" id="KW-0489">Methyltransferase</keyword>
<evidence type="ECO:0000256" key="5">
    <source>
        <dbReference type="ARBA" id="ARBA00047422"/>
    </source>
</evidence>
<dbReference type="RefSeq" id="WP_054339822.1">
    <property type="nucleotide sequence ID" value="NZ_FTOE01000001.1"/>
</dbReference>
<evidence type="ECO:0000313" key="9">
    <source>
        <dbReference type="EMBL" id="SIS41219.1"/>
    </source>
</evidence>
<dbReference type="PROSITE" id="PS00095">
    <property type="entry name" value="C5_MTASE_2"/>
    <property type="match status" value="1"/>
</dbReference>
<dbReference type="Gene3D" id="3.40.50.150">
    <property type="entry name" value="Vaccinia Virus protein VP39"/>
    <property type="match status" value="1"/>
</dbReference>
<accession>A0A1N7IVW0</accession>
<dbReference type="STRING" id="619304.SAMN05421760_101209"/>
<dbReference type="PROSITE" id="PS51679">
    <property type="entry name" value="SAM_MT_C5"/>
    <property type="match status" value="1"/>
</dbReference>
<dbReference type="GO" id="GO:0009307">
    <property type="term" value="P:DNA restriction-modification system"/>
    <property type="evidence" value="ECO:0007669"/>
    <property type="project" value="UniProtKB-KW"/>
</dbReference>
<dbReference type="SUPFAM" id="SSF53335">
    <property type="entry name" value="S-adenosyl-L-methionine-dependent methyltransferases"/>
    <property type="match status" value="1"/>
</dbReference>
<dbReference type="NCBIfam" id="TIGR00675">
    <property type="entry name" value="dcm"/>
    <property type="match status" value="1"/>
</dbReference>
<comment type="similarity">
    <text evidence="6 7">Belongs to the class I-like SAM-binding methyltransferase superfamily. C5-methyltransferase family.</text>
</comment>
<evidence type="ECO:0000256" key="8">
    <source>
        <dbReference type="RuleBase" id="RU000417"/>
    </source>
</evidence>
<comment type="catalytic activity">
    <reaction evidence="5 8">
        <text>a 2'-deoxycytidine in DNA + S-adenosyl-L-methionine = a 5-methyl-2'-deoxycytidine in DNA + S-adenosyl-L-homocysteine + H(+)</text>
        <dbReference type="Rhea" id="RHEA:13681"/>
        <dbReference type="Rhea" id="RHEA-COMP:11369"/>
        <dbReference type="Rhea" id="RHEA-COMP:11370"/>
        <dbReference type="ChEBI" id="CHEBI:15378"/>
        <dbReference type="ChEBI" id="CHEBI:57856"/>
        <dbReference type="ChEBI" id="CHEBI:59789"/>
        <dbReference type="ChEBI" id="CHEBI:85452"/>
        <dbReference type="ChEBI" id="CHEBI:85454"/>
        <dbReference type="EC" id="2.1.1.37"/>
    </reaction>
</comment>
<evidence type="ECO:0000313" key="10">
    <source>
        <dbReference type="Proteomes" id="UP000185999"/>
    </source>
</evidence>
<dbReference type="PANTHER" id="PTHR10629:SF52">
    <property type="entry name" value="DNA (CYTOSINE-5)-METHYLTRANSFERASE 1"/>
    <property type="match status" value="1"/>
</dbReference>
<evidence type="ECO:0000256" key="2">
    <source>
        <dbReference type="ARBA" id="ARBA00022679"/>
    </source>
</evidence>
<gene>
    <name evidence="9" type="ORF">SAMN05421760_101209</name>
</gene>
<dbReference type="Gene3D" id="3.90.120.10">
    <property type="entry name" value="DNA Methylase, subunit A, domain 2"/>
    <property type="match status" value="1"/>
</dbReference>